<evidence type="ECO:0000313" key="2">
    <source>
        <dbReference type="EMBL" id="MER2490400.1"/>
    </source>
</evidence>
<accession>A0ABV1RC96</accession>
<feature type="transmembrane region" description="Helical" evidence="1">
    <location>
        <begin position="6"/>
        <end position="27"/>
    </location>
</feature>
<evidence type="ECO:0000256" key="1">
    <source>
        <dbReference type="SAM" id="Phobius"/>
    </source>
</evidence>
<gene>
    <name evidence="2" type="ORF">ABS311_00660</name>
</gene>
<keyword evidence="1" id="KW-0472">Membrane</keyword>
<dbReference type="InterPro" id="IPR033856">
    <property type="entry name" value="Trp_halogen"/>
</dbReference>
<dbReference type="PIRSF" id="PIRSF011396">
    <property type="entry name" value="Trp_halogenase"/>
    <property type="match status" value="1"/>
</dbReference>
<keyword evidence="1" id="KW-0812">Transmembrane</keyword>
<protein>
    <submittedName>
        <fullName evidence="2">Tryptophan halogenase family protein</fullName>
    </submittedName>
</protein>
<name>A0ABV1RC96_9ALTE</name>
<dbReference type="InterPro" id="IPR006905">
    <property type="entry name" value="Flavin_halogenase"/>
</dbReference>
<dbReference type="PANTHER" id="PTHR43747">
    <property type="entry name" value="FAD-BINDING PROTEIN"/>
    <property type="match status" value="1"/>
</dbReference>
<keyword evidence="1" id="KW-1133">Transmembrane helix</keyword>
<dbReference type="PANTHER" id="PTHR43747:SF4">
    <property type="entry name" value="FLAVIN-DEPENDENT TRYPTOPHAN HALOGENASE"/>
    <property type="match status" value="1"/>
</dbReference>
<keyword evidence="3" id="KW-1185">Reference proteome</keyword>
<dbReference type="InterPro" id="IPR050816">
    <property type="entry name" value="Flavin-dep_Halogenase_NPB"/>
</dbReference>
<evidence type="ECO:0000313" key="3">
    <source>
        <dbReference type="Proteomes" id="UP001467690"/>
    </source>
</evidence>
<dbReference type="EMBL" id="JBELOE010000051">
    <property type="protein sequence ID" value="MER2490400.1"/>
    <property type="molecule type" value="Genomic_DNA"/>
</dbReference>
<dbReference type="SUPFAM" id="SSF51905">
    <property type="entry name" value="FAD/NAD(P)-binding domain"/>
    <property type="match status" value="1"/>
</dbReference>
<dbReference type="Gene3D" id="3.50.50.60">
    <property type="entry name" value="FAD/NAD(P)-binding domain"/>
    <property type="match status" value="1"/>
</dbReference>
<organism evidence="2 3">
    <name type="scientific">Catenovulum sediminis</name>
    <dbReference type="NCBI Taxonomy" id="1740262"/>
    <lineage>
        <taxon>Bacteria</taxon>
        <taxon>Pseudomonadati</taxon>
        <taxon>Pseudomonadota</taxon>
        <taxon>Gammaproteobacteria</taxon>
        <taxon>Alteromonadales</taxon>
        <taxon>Alteromonadaceae</taxon>
        <taxon>Catenovulum</taxon>
    </lineage>
</organism>
<proteinExistence type="predicted"/>
<comment type="caution">
    <text evidence="2">The sequence shown here is derived from an EMBL/GenBank/DDBJ whole genome shotgun (WGS) entry which is preliminary data.</text>
</comment>
<dbReference type="RefSeq" id="WP_350400223.1">
    <property type="nucleotide sequence ID" value="NZ_JBELOE010000051.1"/>
</dbReference>
<dbReference type="Proteomes" id="UP001467690">
    <property type="component" value="Unassembled WGS sequence"/>
</dbReference>
<dbReference type="InterPro" id="IPR036188">
    <property type="entry name" value="FAD/NAD-bd_sf"/>
</dbReference>
<reference evidence="2 3" key="1">
    <citation type="submission" date="2024-06" db="EMBL/GenBank/DDBJ databases">
        <authorList>
            <person name="Chen R.Y."/>
        </authorList>
    </citation>
    <scope>NUCLEOTIDE SEQUENCE [LARGE SCALE GENOMIC DNA]</scope>
    <source>
        <strain evidence="2 3">D2</strain>
    </source>
</reference>
<sequence length="509" mass="57318">MTNSKISSILIVGGGSAGWLTAGIIAARHGQSVKISLLESSTLPTIGVGEGTWPTMKTTLQKMGISETEFFRYCDVSFKQGAKFCQWVTGKKDDFYYHPLTLPKDFLDINLAPFWLENPSDSFSNSVSFQEAICEKNLAPKTLLMPEYAAAANYAYHLDAGKLTEFLSQHCQQKLNVQHIIGTVDEVLVSEQGDINSVKTQDGQSYQADLFIDCTGMSSLLLGKALNTEFVDKSDVLFIDRAIATQVPYESEESPILPYTLSTAQSAGWIWDIGLTSRRGAGHVYSSRHISDDQALKQFSDYLGKPLKETAVKEIKIPCGHRKEFWKHNCVAVGMAAGFLEPLEASALVLVELSANYIRDQLPENKAIMPIIAKRFNQLNTHRWNSIVDFLKLHYVLSKRTDSQFWCDNRDPQTIPDSLQELLQLWQYQSPYMHDFLYKEEVFPAASYQYVLYGMGFDTQAAQAMSSQQRQRYTQSINENQQIKQKALNSLPDNRTLLNKIKTFGMKAI</sequence>
<dbReference type="Pfam" id="PF04820">
    <property type="entry name" value="Trp_halogenase"/>
    <property type="match status" value="1"/>
</dbReference>